<dbReference type="EMBL" id="JANZQH010000001">
    <property type="protein sequence ID" value="MCT2406349.1"/>
    <property type="molecule type" value="Genomic_DNA"/>
</dbReference>
<comment type="caution">
    <text evidence="2">The sequence shown here is derived from an EMBL/GenBank/DDBJ whole genome shotgun (WGS) entry which is preliminary data.</text>
</comment>
<dbReference type="RefSeq" id="WP_259827053.1">
    <property type="nucleotide sequence ID" value="NZ_JANZQH010000001.1"/>
</dbReference>
<reference evidence="2" key="1">
    <citation type="submission" date="2022-08" db="EMBL/GenBank/DDBJ databases">
        <title>Chryseobacterium antibioticum,isolated from the rhizosphere soil of Pyrola in Tibet.</title>
        <authorList>
            <person name="Kan Y."/>
        </authorList>
    </citation>
    <scope>NUCLEOTIDE SEQUENCE</scope>
    <source>
        <strain evidence="2">Pc2-12</strain>
    </source>
</reference>
<keyword evidence="1" id="KW-0812">Transmembrane</keyword>
<organism evidence="2 3">
    <name type="scientific">Chryseobacterium pyrolae</name>
    <dbReference type="NCBI Taxonomy" id="2987481"/>
    <lineage>
        <taxon>Bacteria</taxon>
        <taxon>Pseudomonadati</taxon>
        <taxon>Bacteroidota</taxon>
        <taxon>Flavobacteriia</taxon>
        <taxon>Flavobacteriales</taxon>
        <taxon>Weeksellaceae</taxon>
        <taxon>Chryseobacterium group</taxon>
        <taxon>Chryseobacterium</taxon>
    </lineage>
</organism>
<proteinExistence type="predicted"/>
<sequence length="64" mass="7294">MKLKTRYIKLSLFFLGIILLVLVIGLLFPFVYGPGIQDFTKGLTGRYNLYRNSSHKIFVAPEDG</sequence>
<keyword evidence="1" id="KW-0472">Membrane</keyword>
<gene>
    <name evidence="2" type="ORF">NZD88_02120</name>
</gene>
<feature type="transmembrane region" description="Helical" evidence="1">
    <location>
        <begin position="12"/>
        <end position="32"/>
    </location>
</feature>
<accession>A0ABT2ICN2</accession>
<evidence type="ECO:0000313" key="2">
    <source>
        <dbReference type="EMBL" id="MCT2406349.1"/>
    </source>
</evidence>
<evidence type="ECO:0000313" key="3">
    <source>
        <dbReference type="Proteomes" id="UP001142057"/>
    </source>
</evidence>
<keyword evidence="3" id="KW-1185">Reference proteome</keyword>
<name>A0ABT2ICN2_9FLAO</name>
<protein>
    <submittedName>
        <fullName evidence="2">Uncharacterized protein</fullName>
    </submittedName>
</protein>
<evidence type="ECO:0000256" key="1">
    <source>
        <dbReference type="SAM" id="Phobius"/>
    </source>
</evidence>
<keyword evidence="1" id="KW-1133">Transmembrane helix</keyword>
<dbReference type="Proteomes" id="UP001142057">
    <property type="component" value="Unassembled WGS sequence"/>
</dbReference>